<evidence type="ECO:0000313" key="2">
    <source>
        <dbReference type="Proteomes" id="UP001055811"/>
    </source>
</evidence>
<organism evidence="1 2">
    <name type="scientific">Cichorium intybus</name>
    <name type="common">Chicory</name>
    <dbReference type="NCBI Taxonomy" id="13427"/>
    <lineage>
        <taxon>Eukaryota</taxon>
        <taxon>Viridiplantae</taxon>
        <taxon>Streptophyta</taxon>
        <taxon>Embryophyta</taxon>
        <taxon>Tracheophyta</taxon>
        <taxon>Spermatophyta</taxon>
        <taxon>Magnoliopsida</taxon>
        <taxon>eudicotyledons</taxon>
        <taxon>Gunneridae</taxon>
        <taxon>Pentapetalae</taxon>
        <taxon>asterids</taxon>
        <taxon>campanulids</taxon>
        <taxon>Asterales</taxon>
        <taxon>Asteraceae</taxon>
        <taxon>Cichorioideae</taxon>
        <taxon>Cichorieae</taxon>
        <taxon>Cichoriinae</taxon>
        <taxon>Cichorium</taxon>
    </lineage>
</organism>
<sequence>MNLDPNADESRSASYGSPPDLLALKVSLLLYALKFEDDMKPALCCKLWMEFGFLWNFKMVMSGFPLMLWCWFLAVLSFTFSAISGITKRITWNLLFISL</sequence>
<dbReference type="EMBL" id="CM042015">
    <property type="protein sequence ID" value="KAI3710412.1"/>
    <property type="molecule type" value="Genomic_DNA"/>
</dbReference>
<name>A0ACB9AKM4_CICIN</name>
<reference evidence="2" key="1">
    <citation type="journal article" date="2022" name="Mol. Ecol. Resour.">
        <title>The genomes of chicory, endive, great burdock and yacon provide insights into Asteraceae palaeo-polyploidization history and plant inulin production.</title>
        <authorList>
            <person name="Fan W."/>
            <person name="Wang S."/>
            <person name="Wang H."/>
            <person name="Wang A."/>
            <person name="Jiang F."/>
            <person name="Liu H."/>
            <person name="Zhao H."/>
            <person name="Xu D."/>
            <person name="Zhang Y."/>
        </authorList>
    </citation>
    <scope>NUCLEOTIDE SEQUENCE [LARGE SCALE GENOMIC DNA]</scope>
    <source>
        <strain evidence="2">cv. Punajuju</strain>
    </source>
</reference>
<accession>A0ACB9AKM4</accession>
<comment type="caution">
    <text evidence="1">The sequence shown here is derived from an EMBL/GenBank/DDBJ whole genome shotgun (WGS) entry which is preliminary data.</text>
</comment>
<dbReference type="Proteomes" id="UP001055811">
    <property type="component" value="Linkage Group LG07"/>
</dbReference>
<evidence type="ECO:0000313" key="1">
    <source>
        <dbReference type="EMBL" id="KAI3710412.1"/>
    </source>
</evidence>
<proteinExistence type="predicted"/>
<keyword evidence="2" id="KW-1185">Reference proteome</keyword>
<protein>
    <submittedName>
        <fullName evidence="1">Uncharacterized protein</fullName>
    </submittedName>
</protein>
<gene>
    <name evidence="1" type="ORF">L2E82_40192</name>
</gene>
<reference evidence="1 2" key="2">
    <citation type="journal article" date="2022" name="Mol. Ecol. Resour.">
        <title>The genomes of chicory, endive, great burdock and yacon provide insights into Asteraceae paleo-polyploidization history and plant inulin production.</title>
        <authorList>
            <person name="Fan W."/>
            <person name="Wang S."/>
            <person name="Wang H."/>
            <person name="Wang A."/>
            <person name="Jiang F."/>
            <person name="Liu H."/>
            <person name="Zhao H."/>
            <person name="Xu D."/>
            <person name="Zhang Y."/>
        </authorList>
    </citation>
    <scope>NUCLEOTIDE SEQUENCE [LARGE SCALE GENOMIC DNA]</scope>
    <source>
        <strain evidence="2">cv. Punajuju</strain>
        <tissue evidence="1">Leaves</tissue>
    </source>
</reference>